<reference evidence="1 2" key="1">
    <citation type="submission" date="2020-05" db="EMBL/GenBank/DDBJ databases">
        <title>Ramlibacter rhizophilus sp. nov., isolated from rhizosphere soil of national flower Mugunghwa from South Korea.</title>
        <authorList>
            <person name="Zheng-Fei Y."/>
            <person name="Huan T."/>
        </authorList>
    </citation>
    <scope>NUCLEOTIDE SEQUENCE [LARGE SCALE GENOMIC DNA]</scope>
    <source>
        <strain evidence="1 2">H242</strain>
    </source>
</reference>
<keyword evidence="2" id="KW-1185">Reference proteome</keyword>
<proteinExistence type="predicted"/>
<evidence type="ECO:0000313" key="1">
    <source>
        <dbReference type="EMBL" id="QJW84045.1"/>
    </source>
</evidence>
<organism evidence="1 2">
    <name type="scientific">Ramlibacter terrae</name>
    <dbReference type="NCBI Taxonomy" id="2732511"/>
    <lineage>
        <taxon>Bacteria</taxon>
        <taxon>Pseudomonadati</taxon>
        <taxon>Pseudomonadota</taxon>
        <taxon>Betaproteobacteria</taxon>
        <taxon>Burkholderiales</taxon>
        <taxon>Comamonadaceae</taxon>
        <taxon>Ramlibacter</taxon>
    </lineage>
</organism>
<name>A0ABX6P1R2_9BURK</name>
<gene>
    <name evidence="1" type="ORF">HK414_09295</name>
</gene>
<dbReference type="EMBL" id="CP053418">
    <property type="protein sequence ID" value="QJW84045.1"/>
    <property type="molecule type" value="Genomic_DNA"/>
</dbReference>
<sequence>MWLTGTYLLVDDDPDPLPPPEPLLLVVVLPPPVLVELLPTLPGLAAPPLIELPALPMPLDPCRLLEPLWPVEPKLPEPPEPLEPPEPPMSFWPRRRCGCCASW</sequence>
<protein>
    <recommendedName>
        <fullName evidence="3">Secreted protein</fullName>
    </recommendedName>
</protein>
<accession>A0ABX6P1R2</accession>
<evidence type="ECO:0000313" key="2">
    <source>
        <dbReference type="Proteomes" id="UP000500826"/>
    </source>
</evidence>
<evidence type="ECO:0008006" key="3">
    <source>
        <dbReference type="Google" id="ProtNLM"/>
    </source>
</evidence>
<dbReference type="Proteomes" id="UP000500826">
    <property type="component" value="Chromosome"/>
</dbReference>